<comment type="caution">
    <text evidence="2">The sequence shown here is derived from an EMBL/GenBank/DDBJ whole genome shotgun (WGS) entry which is preliminary data.</text>
</comment>
<sequence length="106" mass="11050">MMEEHHSAWRYPESSAPTLCVRRGQAAASPASADAEPRLVVDGPSTYDAGRSERFTTADASGQAVDGAASQRAAAASTSVPSICRARRPYSLKVPGPVLTAYGWGA</sequence>
<proteinExistence type="predicted"/>
<keyword evidence="3" id="KW-1185">Reference proteome</keyword>
<accession>A0AAW3BUA6</accession>
<dbReference type="Proteomes" id="UP001501274">
    <property type="component" value="Unassembled WGS sequence"/>
</dbReference>
<reference evidence="2 3" key="1">
    <citation type="submission" date="2024-02" db="EMBL/GenBank/DDBJ databases">
        <title>FIRST GENOME SEQUENCES OF Leishmania (Viannia) shawi, Leishmania (Viannia) lindenbergi AND Leishmania (Viannia) utingensis.</title>
        <authorList>
            <person name="Resadore F."/>
            <person name="Custodio M.G.F."/>
            <person name="Boite M.C."/>
            <person name="Cupolillo E."/>
            <person name="Ferreira G.E.M."/>
        </authorList>
    </citation>
    <scope>NUCLEOTIDE SEQUENCE [LARGE SCALE GENOMIC DNA]</scope>
    <source>
        <strain evidence="2 3">MDAS/BR/1979/M5533</strain>
    </source>
</reference>
<protein>
    <submittedName>
        <fullName evidence="2">Uncharacterized protein</fullName>
    </submittedName>
</protein>
<name>A0AAW3BUA6_9TRYP</name>
<organism evidence="2 3">
    <name type="scientific">Leishmania naiffi</name>
    <dbReference type="NCBI Taxonomy" id="5678"/>
    <lineage>
        <taxon>Eukaryota</taxon>
        <taxon>Discoba</taxon>
        <taxon>Euglenozoa</taxon>
        <taxon>Kinetoplastea</taxon>
        <taxon>Metakinetoplastina</taxon>
        <taxon>Trypanosomatida</taxon>
        <taxon>Trypanosomatidae</taxon>
        <taxon>Leishmaniinae</taxon>
        <taxon>Leishmania</taxon>
        <taxon>Leishmania naiffi species complex</taxon>
    </lineage>
</organism>
<evidence type="ECO:0000313" key="3">
    <source>
        <dbReference type="Proteomes" id="UP001501274"/>
    </source>
</evidence>
<gene>
    <name evidence="2" type="ORF">Q4I28_002970</name>
</gene>
<dbReference type="EMBL" id="JBAMZN010000021">
    <property type="protein sequence ID" value="KAL0525662.1"/>
    <property type="molecule type" value="Genomic_DNA"/>
</dbReference>
<feature type="region of interest" description="Disordered" evidence="1">
    <location>
        <begin position="22"/>
        <end position="43"/>
    </location>
</feature>
<evidence type="ECO:0000256" key="1">
    <source>
        <dbReference type="SAM" id="MobiDB-lite"/>
    </source>
</evidence>
<evidence type="ECO:0000313" key="2">
    <source>
        <dbReference type="EMBL" id="KAL0525662.1"/>
    </source>
</evidence>
<dbReference type="AlphaFoldDB" id="A0AAW3BUA6"/>